<organism evidence="1">
    <name type="scientific">mine drainage metagenome</name>
    <dbReference type="NCBI Taxonomy" id="410659"/>
    <lineage>
        <taxon>unclassified sequences</taxon>
        <taxon>metagenomes</taxon>
        <taxon>ecological metagenomes</taxon>
    </lineage>
</organism>
<gene>
    <name evidence="1" type="ORF">B2A_09194</name>
</gene>
<dbReference type="EMBL" id="AUZZ01006645">
    <property type="protein sequence ID" value="EQD45695.1"/>
    <property type="molecule type" value="Genomic_DNA"/>
</dbReference>
<accession>T1AUI4</accession>
<name>T1AUI4_9ZZZZ</name>
<sequence>MHEIVGPWYEHGNPQTIYLNNQHNDSALLGDGVVNIDPNDHPCINTTEGRRPASTLRILAHELGHSVTGRGDDGPGMMNNITWNENPIMMELGRPPRTSYY</sequence>
<protein>
    <submittedName>
        <fullName evidence="1">Uncharacterized protein</fullName>
    </submittedName>
</protein>
<dbReference type="AlphaFoldDB" id="T1AUI4"/>
<reference evidence="1" key="1">
    <citation type="submission" date="2013-08" db="EMBL/GenBank/DDBJ databases">
        <authorList>
            <person name="Mendez C."/>
            <person name="Richter M."/>
            <person name="Ferrer M."/>
            <person name="Sanchez J."/>
        </authorList>
    </citation>
    <scope>NUCLEOTIDE SEQUENCE</scope>
</reference>
<comment type="caution">
    <text evidence="1">The sequence shown here is derived from an EMBL/GenBank/DDBJ whole genome shotgun (WGS) entry which is preliminary data.</text>
</comment>
<proteinExistence type="predicted"/>
<evidence type="ECO:0000313" key="1">
    <source>
        <dbReference type="EMBL" id="EQD45695.1"/>
    </source>
</evidence>
<reference evidence="1" key="2">
    <citation type="journal article" date="2014" name="ISME J.">
        <title>Microbial stratification in low pH oxic and suboxic macroscopic growths along an acid mine drainage.</title>
        <authorList>
            <person name="Mendez-Garcia C."/>
            <person name="Mesa V."/>
            <person name="Sprenger R.R."/>
            <person name="Richter M."/>
            <person name="Diez M.S."/>
            <person name="Solano J."/>
            <person name="Bargiela R."/>
            <person name="Golyshina O.V."/>
            <person name="Manteca A."/>
            <person name="Ramos J.L."/>
            <person name="Gallego J.R."/>
            <person name="Llorente I."/>
            <person name="Martins Dos Santos V.A."/>
            <person name="Jensen O.N."/>
            <person name="Pelaez A.I."/>
            <person name="Sanchez J."/>
            <person name="Ferrer M."/>
        </authorList>
    </citation>
    <scope>NUCLEOTIDE SEQUENCE</scope>
</reference>